<name>A0AAV4N038_9ARAC</name>
<evidence type="ECO:0000313" key="1">
    <source>
        <dbReference type="EMBL" id="GIX77330.1"/>
    </source>
</evidence>
<dbReference type="Proteomes" id="UP001054837">
    <property type="component" value="Unassembled WGS sequence"/>
</dbReference>
<protein>
    <submittedName>
        <fullName evidence="1">Uncharacterized protein</fullName>
    </submittedName>
</protein>
<reference evidence="1 2" key="1">
    <citation type="submission" date="2021-06" db="EMBL/GenBank/DDBJ databases">
        <title>Caerostris darwini draft genome.</title>
        <authorList>
            <person name="Kono N."/>
            <person name="Arakawa K."/>
        </authorList>
    </citation>
    <scope>NUCLEOTIDE SEQUENCE [LARGE SCALE GENOMIC DNA]</scope>
</reference>
<proteinExistence type="predicted"/>
<keyword evidence="2" id="KW-1185">Reference proteome</keyword>
<dbReference type="EMBL" id="BPLQ01001003">
    <property type="protein sequence ID" value="GIX77330.1"/>
    <property type="molecule type" value="Genomic_DNA"/>
</dbReference>
<dbReference type="AlphaFoldDB" id="A0AAV4N038"/>
<evidence type="ECO:0000313" key="2">
    <source>
        <dbReference type="Proteomes" id="UP001054837"/>
    </source>
</evidence>
<sequence length="101" mass="11350">MRSGFTNIKLLQLQRSGLISITKCCKTVSTDAIQILAGIPPIDLKLQLSKELYNFKNYNGQLTVQNINFHNHALSQDPPLIPRGIKNLLNETTIEIILLVH</sequence>
<gene>
    <name evidence="1" type="ORF">CDAR_276581</name>
</gene>
<comment type="caution">
    <text evidence="1">The sequence shown here is derived from an EMBL/GenBank/DDBJ whole genome shotgun (WGS) entry which is preliminary data.</text>
</comment>
<accession>A0AAV4N038</accession>
<organism evidence="1 2">
    <name type="scientific">Caerostris darwini</name>
    <dbReference type="NCBI Taxonomy" id="1538125"/>
    <lineage>
        <taxon>Eukaryota</taxon>
        <taxon>Metazoa</taxon>
        <taxon>Ecdysozoa</taxon>
        <taxon>Arthropoda</taxon>
        <taxon>Chelicerata</taxon>
        <taxon>Arachnida</taxon>
        <taxon>Araneae</taxon>
        <taxon>Araneomorphae</taxon>
        <taxon>Entelegynae</taxon>
        <taxon>Araneoidea</taxon>
        <taxon>Araneidae</taxon>
        <taxon>Caerostris</taxon>
    </lineage>
</organism>